<evidence type="ECO:0000256" key="4">
    <source>
        <dbReference type="ARBA" id="ARBA00022824"/>
    </source>
</evidence>
<keyword evidence="4 7" id="KW-0256">Endoplasmic reticulum</keyword>
<evidence type="ECO:0000256" key="1">
    <source>
        <dbReference type="ARBA" id="ARBA00004240"/>
    </source>
</evidence>
<keyword evidence="3 7" id="KW-0813">Transport</keyword>
<dbReference type="AlphaFoldDB" id="A0A061BD90"/>
<evidence type="ECO:0000313" key="9">
    <source>
        <dbReference type="EMBL" id="CDR44928.1"/>
    </source>
</evidence>
<comment type="subcellular location">
    <subcellularLocation>
        <location evidence="1">Endoplasmic reticulum</location>
    </subcellularLocation>
    <subcellularLocation>
        <location evidence="7">Golgi apparatus</location>
        <location evidence="7">cis-Golgi network</location>
    </subcellularLocation>
</comment>
<gene>
    <name evidence="9" type="ORF">RHTO0S_10e03334g</name>
</gene>
<dbReference type="FunFam" id="3.30.1380.20:FF:000002">
    <property type="entry name" value="Trafficking protein particle complex subunit"/>
    <property type="match status" value="1"/>
</dbReference>
<dbReference type="InterPro" id="IPR007194">
    <property type="entry name" value="TRAPP_component"/>
</dbReference>
<name>A0A061BD90_RHOTO</name>
<dbReference type="InterPro" id="IPR016696">
    <property type="entry name" value="TRAPP-I_su5"/>
</dbReference>
<evidence type="ECO:0000256" key="3">
    <source>
        <dbReference type="ARBA" id="ARBA00022448"/>
    </source>
</evidence>
<dbReference type="GO" id="GO:1990071">
    <property type="term" value="C:TRAPPII protein complex"/>
    <property type="evidence" value="ECO:0007669"/>
    <property type="project" value="TreeGrafter"/>
</dbReference>
<dbReference type="PANTHER" id="PTHR20902:SF0">
    <property type="entry name" value="TRAFFICKING PROTEIN PARTICLE COMPLEX SUBUNIT 5"/>
    <property type="match status" value="1"/>
</dbReference>
<evidence type="ECO:0000256" key="7">
    <source>
        <dbReference type="PIRNR" id="PIRNR017479"/>
    </source>
</evidence>
<dbReference type="GO" id="GO:0005783">
    <property type="term" value="C:endoplasmic reticulum"/>
    <property type="evidence" value="ECO:0007669"/>
    <property type="project" value="UniProtKB-SubCell"/>
</dbReference>
<dbReference type="GO" id="GO:1990072">
    <property type="term" value="C:TRAPPIII protein complex"/>
    <property type="evidence" value="ECO:0007669"/>
    <property type="project" value="TreeGrafter"/>
</dbReference>
<dbReference type="InterPro" id="IPR024096">
    <property type="entry name" value="NO_sig/Golgi_transp_ligand-bd"/>
</dbReference>
<keyword evidence="6 7" id="KW-0333">Golgi apparatus</keyword>
<feature type="region of interest" description="Disordered" evidence="8">
    <location>
        <begin position="1"/>
        <end position="36"/>
    </location>
</feature>
<evidence type="ECO:0000256" key="2">
    <source>
        <dbReference type="ARBA" id="ARBA00006218"/>
    </source>
</evidence>
<dbReference type="Pfam" id="PF04051">
    <property type="entry name" value="TRAPP"/>
    <property type="match status" value="1"/>
</dbReference>
<dbReference type="GO" id="GO:1990070">
    <property type="term" value="C:TRAPPI protein complex"/>
    <property type="evidence" value="ECO:0007669"/>
    <property type="project" value="TreeGrafter"/>
</dbReference>
<proteinExistence type="inferred from homology"/>
<evidence type="ECO:0000256" key="8">
    <source>
        <dbReference type="SAM" id="MobiDB-lite"/>
    </source>
</evidence>
<dbReference type="CDD" id="cd14943">
    <property type="entry name" value="TRAPPC5_Trs31"/>
    <property type="match status" value="1"/>
</dbReference>
<accession>A0A061BD90</accession>
<dbReference type="EMBL" id="LK052945">
    <property type="protein sequence ID" value="CDR44928.1"/>
    <property type="molecule type" value="Genomic_DNA"/>
</dbReference>
<evidence type="ECO:0000256" key="6">
    <source>
        <dbReference type="ARBA" id="ARBA00023034"/>
    </source>
</evidence>
<dbReference type="PIRSF" id="PIRSF017479">
    <property type="entry name" value="TRAPP_I_complex_Trs31"/>
    <property type="match status" value="1"/>
</dbReference>
<evidence type="ECO:0000256" key="5">
    <source>
        <dbReference type="ARBA" id="ARBA00022892"/>
    </source>
</evidence>
<dbReference type="PANTHER" id="PTHR20902">
    <property type="entry name" value="41-2 PROTEIN ANTIGEN-RELATED"/>
    <property type="match status" value="1"/>
</dbReference>
<protein>
    <recommendedName>
        <fullName evidence="7">Trafficking protein particle complex subunit</fullName>
    </recommendedName>
</protein>
<dbReference type="OrthoDB" id="10254842at2759"/>
<comment type="similarity">
    <text evidence="2 7">Belongs to the TRAPP small subunits family. BET3 subfamily.</text>
</comment>
<organism evidence="9">
    <name type="scientific">Rhodotorula toruloides</name>
    <name type="common">Yeast</name>
    <name type="synonym">Rhodosporidium toruloides</name>
    <dbReference type="NCBI Taxonomy" id="5286"/>
    <lineage>
        <taxon>Eukaryota</taxon>
        <taxon>Fungi</taxon>
        <taxon>Dikarya</taxon>
        <taxon>Basidiomycota</taxon>
        <taxon>Pucciniomycotina</taxon>
        <taxon>Microbotryomycetes</taxon>
        <taxon>Sporidiobolales</taxon>
        <taxon>Sporidiobolaceae</taxon>
        <taxon>Rhodotorula</taxon>
    </lineage>
</organism>
<dbReference type="GO" id="GO:0006888">
    <property type="term" value="P:endoplasmic reticulum to Golgi vesicle-mediated transport"/>
    <property type="evidence" value="ECO:0007669"/>
    <property type="project" value="TreeGrafter"/>
</dbReference>
<comment type="subunit">
    <text evidence="7">Part of the multisubunit TRAPP (transport protein particle) complex.</text>
</comment>
<dbReference type="SUPFAM" id="SSF111126">
    <property type="entry name" value="Ligand-binding domain in the NO signalling and Golgi transport"/>
    <property type="match status" value="1"/>
</dbReference>
<keyword evidence="5 7" id="KW-0931">ER-Golgi transport</keyword>
<reference evidence="9" key="1">
    <citation type="journal article" date="2014" name="Genome Announc.">
        <title>Draft genome sequence of Rhodosporidium toruloides CECT1137, an oleaginous yeast of biotechnological interest.</title>
        <authorList>
            <person name="Morin N."/>
            <person name="Calcas X."/>
            <person name="Devillers H."/>
            <person name="Durrens P."/>
            <person name="Sherman D.J."/>
            <person name="Nicaud J.-M."/>
            <person name="Neuveglise C."/>
        </authorList>
    </citation>
    <scope>NUCLEOTIDE SEQUENCE</scope>
    <source>
        <strain evidence="9">CECT1137</strain>
    </source>
</reference>
<dbReference type="Gene3D" id="3.30.1380.20">
    <property type="entry name" value="Trafficking protein particle complex subunit 3"/>
    <property type="match status" value="1"/>
</dbReference>
<sequence length="253" mass="27634">MSNRDSSSVRDSVVSSTSRFSSLLSPGASSSATSTFPIPQSVPSLPPLPANQKRTSVIYDRPLVKSRGAEVSLGAWAYLFAELVQYTQKRVSGISEFEKRLSIIGYRVGARLLELLPLRDYLYPVSSLRSPPPPSRTLRLLPILTYVHSTLYRYLFGRPADSLERSTDNDDEYMIGDDDMVITRGVEVPKEMKDLSCGALVAGIVEAVMDGAGFPARVTAHSVPSPQHPRRTVILIKLDPDVLAREAALSGGK</sequence>